<dbReference type="PANTHER" id="PTHR21666">
    <property type="entry name" value="PEPTIDASE-RELATED"/>
    <property type="match status" value="1"/>
</dbReference>
<dbReference type="AlphaFoldDB" id="A0A1U9JY28"/>
<evidence type="ECO:0000313" key="5">
    <source>
        <dbReference type="Proteomes" id="UP000189369"/>
    </source>
</evidence>
<organism evidence="4 5">
    <name type="scientific">Paenalcaligenes hominis</name>
    <dbReference type="NCBI Taxonomy" id="643674"/>
    <lineage>
        <taxon>Bacteria</taxon>
        <taxon>Pseudomonadati</taxon>
        <taxon>Pseudomonadota</taxon>
        <taxon>Betaproteobacteria</taxon>
        <taxon>Burkholderiales</taxon>
        <taxon>Alcaligenaceae</taxon>
        <taxon>Paenalcaligenes</taxon>
    </lineage>
</organism>
<proteinExistence type="inferred from homology"/>
<dbReference type="CDD" id="cd12797">
    <property type="entry name" value="M23_peptidase"/>
    <property type="match status" value="1"/>
</dbReference>
<accession>A0A1U9JY28</accession>
<dbReference type="Gene3D" id="2.70.70.10">
    <property type="entry name" value="Glucose Permease (Domain IIA)"/>
    <property type="match status" value="1"/>
</dbReference>
<name>A0A1U9JY28_9BURK</name>
<dbReference type="GO" id="GO:0032153">
    <property type="term" value="C:cell division site"/>
    <property type="evidence" value="ECO:0007669"/>
    <property type="project" value="TreeGrafter"/>
</dbReference>
<dbReference type="OrthoDB" id="9795421at2"/>
<dbReference type="PROSITE" id="PS51782">
    <property type="entry name" value="LYSM"/>
    <property type="match status" value="1"/>
</dbReference>
<dbReference type="InterPro" id="IPR050570">
    <property type="entry name" value="Cell_wall_metabolism_enzyme"/>
</dbReference>
<reference evidence="4 5" key="1">
    <citation type="submission" date="2017-01" db="EMBL/GenBank/DDBJ databases">
        <title>Complete Genome Sequence of Paenalcaligenes hominis, Isolated from a paraplegic Patient with neurogenic bladder.</title>
        <authorList>
            <person name="Mukhopadhyay R."/>
            <person name="Joaquin J."/>
            <person name="Hogue R."/>
            <person name="Kilaru A."/>
            <person name="Jospin G."/>
            <person name="Mars K."/>
            <person name="Eisen J.A."/>
            <person name="Chaturvedi V."/>
        </authorList>
    </citation>
    <scope>NUCLEOTIDE SEQUENCE [LARGE SCALE GENOMIC DNA]</scope>
    <source>
        <strain evidence="4 5">15S00501</strain>
    </source>
</reference>
<comment type="similarity">
    <text evidence="1">Belongs to the E.coli NlpD/Haemophilus LppB family.</text>
</comment>
<evidence type="ECO:0000259" key="3">
    <source>
        <dbReference type="PROSITE" id="PS51782"/>
    </source>
</evidence>
<dbReference type="SUPFAM" id="SSF51261">
    <property type="entry name" value="Duplicated hybrid motif"/>
    <property type="match status" value="1"/>
</dbReference>
<dbReference type="InterPro" id="IPR016047">
    <property type="entry name" value="M23ase_b-sheet_dom"/>
</dbReference>
<dbReference type="Pfam" id="PF01551">
    <property type="entry name" value="Peptidase_M23"/>
    <property type="match status" value="1"/>
</dbReference>
<dbReference type="GO" id="GO:0009279">
    <property type="term" value="C:cell outer membrane"/>
    <property type="evidence" value="ECO:0007669"/>
    <property type="project" value="TreeGrafter"/>
</dbReference>
<dbReference type="SMART" id="SM00257">
    <property type="entry name" value="LysM"/>
    <property type="match status" value="1"/>
</dbReference>
<dbReference type="InterPro" id="IPR011055">
    <property type="entry name" value="Dup_hybrid_motif"/>
</dbReference>
<sequence>MQQAGTTMSPAASILSIRQPIRWLVAGTMVMSLVLSGCSTNTPAPITDIHSSTPSAPQSTAGGNYTVQVGDTLYKIAQQHGTTVQAIANANNITDPSQLRVGQVLVVNGASQVAQTSTPAPRPSTTPVPGSDSNAATTSPVTTSSSTSPTSSASVSTKSPRASDANLISWGWPTNGKIIQSFTASTKGIDLEGNVGDAVNAAADGKVMYAGNGVRGLGNLILLGHSNGFITAYAHNDSLIVKTGQEIKKGQRIATLGQSDTSSPRLHFEIRRRGTPVNPLSYLPER</sequence>
<evidence type="ECO:0000256" key="1">
    <source>
        <dbReference type="ARBA" id="ARBA00038420"/>
    </source>
</evidence>
<feature type="domain" description="LysM" evidence="3">
    <location>
        <begin position="63"/>
        <end position="107"/>
    </location>
</feature>
<dbReference type="CDD" id="cd00118">
    <property type="entry name" value="LysM"/>
    <property type="match status" value="1"/>
</dbReference>
<feature type="compositionally biased region" description="Low complexity" evidence="2">
    <location>
        <begin position="127"/>
        <end position="160"/>
    </location>
</feature>
<dbReference type="STRING" id="643674.PAEH1_02310"/>
<evidence type="ECO:0000256" key="2">
    <source>
        <dbReference type="SAM" id="MobiDB-lite"/>
    </source>
</evidence>
<dbReference type="Proteomes" id="UP000189369">
    <property type="component" value="Chromosome"/>
</dbReference>
<dbReference type="PANTHER" id="PTHR21666:SF263">
    <property type="entry name" value="MUREIN HYDROLASE ACTIVATOR NLPD"/>
    <property type="match status" value="1"/>
</dbReference>
<dbReference type="GO" id="GO:0004222">
    <property type="term" value="F:metalloendopeptidase activity"/>
    <property type="evidence" value="ECO:0007669"/>
    <property type="project" value="TreeGrafter"/>
</dbReference>
<evidence type="ECO:0000313" key="4">
    <source>
        <dbReference type="EMBL" id="AQS50672.1"/>
    </source>
</evidence>
<protein>
    <submittedName>
        <fullName evidence="4">Peptidase</fullName>
    </submittedName>
</protein>
<dbReference type="EMBL" id="CP019697">
    <property type="protein sequence ID" value="AQS50672.1"/>
    <property type="molecule type" value="Genomic_DNA"/>
</dbReference>
<feature type="region of interest" description="Disordered" evidence="2">
    <location>
        <begin position="112"/>
        <end position="160"/>
    </location>
</feature>
<dbReference type="InterPro" id="IPR018392">
    <property type="entry name" value="LysM"/>
</dbReference>
<dbReference type="InterPro" id="IPR036779">
    <property type="entry name" value="LysM_dom_sf"/>
</dbReference>
<dbReference type="Pfam" id="PF01476">
    <property type="entry name" value="LysM"/>
    <property type="match status" value="1"/>
</dbReference>
<gene>
    <name evidence="4" type="ORF">PAEH1_02310</name>
</gene>
<dbReference type="Gene3D" id="3.10.350.10">
    <property type="entry name" value="LysM domain"/>
    <property type="match status" value="1"/>
</dbReference>
<dbReference type="KEGG" id="phn:PAEH1_02310"/>